<reference evidence="1 2" key="1">
    <citation type="submission" date="2023-06" db="EMBL/GenBank/DDBJ databases">
        <title>Aquibacillus rhizosphaerae LR5S19.</title>
        <authorList>
            <person name="Sun J.-Q."/>
        </authorList>
    </citation>
    <scope>NUCLEOTIDE SEQUENCE [LARGE SCALE GENOMIC DNA]</scope>
    <source>
        <strain evidence="1 2">LR5S19</strain>
    </source>
</reference>
<dbReference type="Proteomes" id="UP001235343">
    <property type="component" value="Unassembled WGS sequence"/>
</dbReference>
<proteinExistence type="predicted"/>
<dbReference type="RefSeq" id="WP_285934081.1">
    <property type="nucleotide sequence ID" value="NZ_JASTZU010000063.1"/>
</dbReference>
<name>A0ABT7LA93_9BACI</name>
<sequence length="69" mass="7846">MLKLNYEVNPETLAIIAEEVDGQYVSMIMENGESEDYYVKQSPKKVMDHACKFFGSSLKGLKVMVLLKN</sequence>
<dbReference type="Pfam" id="PF06338">
    <property type="entry name" value="ComK"/>
    <property type="match status" value="1"/>
</dbReference>
<dbReference type="InterPro" id="IPR010461">
    <property type="entry name" value="ComK"/>
</dbReference>
<gene>
    <name evidence="1" type="ORF">QQS35_20345</name>
</gene>
<accession>A0ABT7LA93</accession>
<dbReference type="EMBL" id="JASTZU010000063">
    <property type="protein sequence ID" value="MDL4842788.1"/>
    <property type="molecule type" value="Genomic_DNA"/>
</dbReference>
<organism evidence="1 2">
    <name type="scientific">Aquibacillus rhizosphaerae</name>
    <dbReference type="NCBI Taxonomy" id="3051431"/>
    <lineage>
        <taxon>Bacteria</taxon>
        <taxon>Bacillati</taxon>
        <taxon>Bacillota</taxon>
        <taxon>Bacilli</taxon>
        <taxon>Bacillales</taxon>
        <taxon>Bacillaceae</taxon>
        <taxon>Aquibacillus</taxon>
    </lineage>
</organism>
<comment type="caution">
    <text evidence="1">The sequence shown here is derived from an EMBL/GenBank/DDBJ whole genome shotgun (WGS) entry which is preliminary data.</text>
</comment>
<evidence type="ECO:0000313" key="2">
    <source>
        <dbReference type="Proteomes" id="UP001235343"/>
    </source>
</evidence>
<protein>
    <submittedName>
        <fullName evidence="1">Competence protein ComK</fullName>
    </submittedName>
</protein>
<keyword evidence="2" id="KW-1185">Reference proteome</keyword>
<evidence type="ECO:0000313" key="1">
    <source>
        <dbReference type="EMBL" id="MDL4842788.1"/>
    </source>
</evidence>